<dbReference type="OrthoDB" id="10042665at2759"/>
<gene>
    <name evidence="3" type="ORF">BO71DRAFT_477292</name>
</gene>
<dbReference type="AlphaFoldDB" id="A0A319DA23"/>
<sequence length="382" mass="42115">MTAIASPGQVWNSAICRPPSRSDEGLEQWQVLVDFLDTDLKPKMEWLRSEKCQKVSFSDIWYLFRPGDEVIDQGGKQAYRVVGVTSSSHRFISPYRTFGRGSKAVEKTPVILFCVHIDFDGKTLGPVLRRFAIPRFDGEKAVTSLRVYPLMFAQGRAQGTFREKLVARGRQFIDVLSSQKHMHYSGMTLESRDQVDGQVVIDFEKALEMNDRDQIQADRGERKESEEEGDGDGARGESREPEEEGDGDSDEADDEAIHPPLQKPDEQHQVASPQTGVATPAQPYLGGLPGGYSAAVPQAQPGYGMFNPMTGSPQPPQPQAMLNAQQNAQMWQNINPALYQQLLLQQGQMPSGTGFPGAMPGVMPGAMPGQPSFMGEGANRKQ</sequence>
<feature type="region of interest" description="Disordered" evidence="1">
    <location>
        <begin position="351"/>
        <end position="382"/>
    </location>
</feature>
<dbReference type="Pfam" id="PF22942">
    <property type="entry name" value="DUF7025"/>
    <property type="match status" value="1"/>
</dbReference>
<feature type="compositionally biased region" description="Acidic residues" evidence="1">
    <location>
        <begin position="240"/>
        <end position="254"/>
    </location>
</feature>
<accession>A0A319DA23</accession>
<feature type="compositionally biased region" description="Basic and acidic residues" evidence="1">
    <location>
        <begin position="210"/>
        <end position="225"/>
    </location>
</feature>
<evidence type="ECO:0000313" key="4">
    <source>
        <dbReference type="Proteomes" id="UP000247810"/>
    </source>
</evidence>
<dbReference type="STRING" id="1448320.A0A319DA23"/>
<keyword evidence="4" id="KW-1185">Reference proteome</keyword>
<organism evidence="3 4">
    <name type="scientific">Aspergillus ellipticus CBS 707.79</name>
    <dbReference type="NCBI Taxonomy" id="1448320"/>
    <lineage>
        <taxon>Eukaryota</taxon>
        <taxon>Fungi</taxon>
        <taxon>Dikarya</taxon>
        <taxon>Ascomycota</taxon>
        <taxon>Pezizomycotina</taxon>
        <taxon>Eurotiomycetes</taxon>
        <taxon>Eurotiomycetidae</taxon>
        <taxon>Eurotiales</taxon>
        <taxon>Aspergillaceae</taxon>
        <taxon>Aspergillus</taxon>
        <taxon>Aspergillus subgen. Circumdati</taxon>
    </lineage>
</organism>
<feature type="region of interest" description="Disordered" evidence="1">
    <location>
        <begin position="210"/>
        <end position="284"/>
    </location>
</feature>
<evidence type="ECO:0000259" key="2">
    <source>
        <dbReference type="Pfam" id="PF22942"/>
    </source>
</evidence>
<dbReference type="Proteomes" id="UP000247810">
    <property type="component" value="Unassembled WGS sequence"/>
</dbReference>
<evidence type="ECO:0000313" key="3">
    <source>
        <dbReference type="EMBL" id="PYH93984.1"/>
    </source>
</evidence>
<evidence type="ECO:0000256" key="1">
    <source>
        <dbReference type="SAM" id="MobiDB-lite"/>
    </source>
</evidence>
<dbReference type="EMBL" id="KZ825881">
    <property type="protein sequence ID" value="PYH93984.1"/>
    <property type="molecule type" value="Genomic_DNA"/>
</dbReference>
<name>A0A319DA23_9EURO</name>
<dbReference type="PANTHER" id="PTHR46411:SF2">
    <property type="entry name" value="AAA+ ATPASE DOMAIN-CONTAINING PROTEIN"/>
    <property type="match status" value="1"/>
</dbReference>
<proteinExistence type="predicted"/>
<protein>
    <recommendedName>
        <fullName evidence="2">DUF7025 domain-containing protein</fullName>
    </recommendedName>
</protein>
<reference evidence="3 4" key="1">
    <citation type="submission" date="2018-02" db="EMBL/GenBank/DDBJ databases">
        <title>The genomes of Aspergillus section Nigri reveals drivers in fungal speciation.</title>
        <authorList>
            <consortium name="DOE Joint Genome Institute"/>
            <person name="Vesth T.C."/>
            <person name="Nybo J."/>
            <person name="Theobald S."/>
            <person name="Brandl J."/>
            <person name="Frisvad J.C."/>
            <person name="Nielsen K.F."/>
            <person name="Lyhne E.K."/>
            <person name="Kogle M.E."/>
            <person name="Kuo A."/>
            <person name="Riley R."/>
            <person name="Clum A."/>
            <person name="Nolan M."/>
            <person name="Lipzen A."/>
            <person name="Salamov A."/>
            <person name="Henrissat B."/>
            <person name="Wiebenga A."/>
            <person name="De vries R.P."/>
            <person name="Grigoriev I.V."/>
            <person name="Mortensen U.H."/>
            <person name="Andersen M.R."/>
            <person name="Baker S.E."/>
        </authorList>
    </citation>
    <scope>NUCLEOTIDE SEQUENCE [LARGE SCALE GENOMIC DNA]</scope>
    <source>
        <strain evidence="3 4">CBS 707.79</strain>
    </source>
</reference>
<dbReference type="InterPro" id="IPR054289">
    <property type="entry name" value="DUF7025"/>
</dbReference>
<feature type="domain" description="DUF7025" evidence="2">
    <location>
        <begin position="48"/>
        <end position="153"/>
    </location>
</feature>
<dbReference type="PANTHER" id="PTHR46411">
    <property type="entry name" value="FAMILY ATPASE, PUTATIVE-RELATED"/>
    <property type="match status" value="1"/>
</dbReference>
<dbReference type="VEuPathDB" id="FungiDB:BO71DRAFT_477292"/>